<dbReference type="GO" id="GO:0046740">
    <property type="term" value="P:transport of virus in host, cell to cell"/>
    <property type="evidence" value="ECO:0007669"/>
    <property type="project" value="InterPro"/>
</dbReference>
<organism evidence="3 4">
    <name type="scientific">Tagetes erecta</name>
    <name type="common">African marigold</name>
    <dbReference type="NCBI Taxonomy" id="13708"/>
    <lineage>
        <taxon>Eukaryota</taxon>
        <taxon>Viridiplantae</taxon>
        <taxon>Streptophyta</taxon>
        <taxon>Embryophyta</taxon>
        <taxon>Tracheophyta</taxon>
        <taxon>Spermatophyta</taxon>
        <taxon>Magnoliopsida</taxon>
        <taxon>eudicotyledons</taxon>
        <taxon>Gunneridae</taxon>
        <taxon>Pentapetalae</taxon>
        <taxon>asterids</taxon>
        <taxon>campanulids</taxon>
        <taxon>Asterales</taxon>
        <taxon>Asteraceae</taxon>
        <taxon>Asteroideae</taxon>
        <taxon>Heliantheae alliance</taxon>
        <taxon>Tageteae</taxon>
        <taxon>Tagetes</taxon>
    </lineage>
</organism>
<name>A0AAD8JRN7_TARER</name>
<evidence type="ECO:0000313" key="4">
    <source>
        <dbReference type="Proteomes" id="UP001229421"/>
    </source>
</evidence>
<dbReference type="InterPro" id="IPR000211">
    <property type="entry name" value="Gemini_BL"/>
</dbReference>
<dbReference type="GO" id="GO:0003677">
    <property type="term" value="F:DNA binding"/>
    <property type="evidence" value="ECO:0007669"/>
    <property type="project" value="UniProtKB-KW"/>
</dbReference>
<comment type="subcellular location">
    <subcellularLocation>
        <location evidence="1">Host cell</location>
    </subcellularLocation>
</comment>
<evidence type="ECO:0000256" key="2">
    <source>
        <dbReference type="ARBA" id="ARBA00023125"/>
    </source>
</evidence>
<evidence type="ECO:0000313" key="3">
    <source>
        <dbReference type="EMBL" id="KAK1407471.1"/>
    </source>
</evidence>
<comment type="caution">
    <text evidence="3">The sequence shown here is derived from an EMBL/GenBank/DDBJ whole genome shotgun (WGS) entry which is preliminary data.</text>
</comment>
<gene>
    <name evidence="3" type="ORF">QVD17_39087</name>
</gene>
<dbReference type="AlphaFoldDB" id="A0AAD8JRN7"/>
<proteinExistence type="predicted"/>
<dbReference type="EMBL" id="JAUHHV010000011">
    <property type="protein sequence ID" value="KAK1407471.1"/>
    <property type="molecule type" value="Genomic_DNA"/>
</dbReference>
<dbReference type="GO" id="GO:0043657">
    <property type="term" value="C:host cell"/>
    <property type="evidence" value="ECO:0007669"/>
    <property type="project" value="UniProtKB-SubCell"/>
</dbReference>
<sequence>MSTDEMQEISSLRTRTTEIKAISSFTPVVLKFPNLLSTLSSKFGRYSARIDRCVIEYMPQIPINSTGTARFIVIDNRLMGEDKIQAEYAIPVTCKCEIYYYGNSFTSLNESHCPWVVKYILEDSNINSTTLFAKIKAHLKLRTDKKPEDVPYTPSGIRILTDRFKDKDVDIWDVGPKGSVLQKPNCSQKRGVSAVVLQKPNCPLRKKEI</sequence>
<dbReference type="GO" id="GO:0033644">
    <property type="term" value="C:host cell membrane"/>
    <property type="evidence" value="ECO:0007669"/>
    <property type="project" value="InterPro"/>
</dbReference>
<dbReference type="Proteomes" id="UP001229421">
    <property type="component" value="Unassembled WGS sequence"/>
</dbReference>
<protein>
    <submittedName>
        <fullName evidence="3">Uncharacterized protein</fullName>
    </submittedName>
</protein>
<keyword evidence="4" id="KW-1185">Reference proteome</keyword>
<accession>A0AAD8JRN7</accession>
<dbReference type="Pfam" id="PF00845">
    <property type="entry name" value="Gemini_BL1"/>
    <property type="match status" value="1"/>
</dbReference>
<keyword evidence="2" id="KW-0238">DNA-binding</keyword>
<evidence type="ECO:0000256" key="1">
    <source>
        <dbReference type="ARBA" id="ARBA00004340"/>
    </source>
</evidence>
<reference evidence="3" key="1">
    <citation type="journal article" date="2023" name="bioRxiv">
        <title>Improved chromosome-level genome assembly for marigold (Tagetes erecta).</title>
        <authorList>
            <person name="Jiang F."/>
            <person name="Yuan L."/>
            <person name="Wang S."/>
            <person name="Wang H."/>
            <person name="Xu D."/>
            <person name="Wang A."/>
            <person name="Fan W."/>
        </authorList>
    </citation>
    <scope>NUCLEOTIDE SEQUENCE</scope>
    <source>
        <strain evidence="3">WSJ</strain>
        <tissue evidence="3">Leaf</tissue>
    </source>
</reference>